<dbReference type="Proteomes" id="UP000188298">
    <property type="component" value="Chromosome"/>
</dbReference>
<name>A0A1Q2LF60_9HELI</name>
<dbReference type="InterPro" id="IPR012823">
    <property type="entry name" value="Flagell_FliJ"/>
</dbReference>
<dbReference type="RefSeq" id="WP_004085747.1">
    <property type="nucleotide sequence ID" value="NZ_CALESD010000118.1"/>
</dbReference>
<dbReference type="GO" id="GO:0009288">
    <property type="term" value="C:bacterial-type flagellum"/>
    <property type="evidence" value="ECO:0007669"/>
    <property type="project" value="InterPro"/>
</dbReference>
<evidence type="ECO:0000313" key="1">
    <source>
        <dbReference type="EMBL" id="AQQ59046.1"/>
    </source>
</evidence>
<dbReference type="GO" id="GO:0071973">
    <property type="term" value="P:bacterial-type flagellum-dependent cell motility"/>
    <property type="evidence" value="ECO:0007669"/>
    <property type="project" value="InterPro"/>
</dbReference>
<dbReference type="KEGG" id="hbl:XJ32_01785"/>
<dbReference type="AlphaFoldDB" id="A0A1Q2LF60"/>
<dbReference type="Pfam" id="PF02050">
    <property type="entry name" value="FliJ"/>
    <property type="match status" value="1"/>
</dbReference>
<gene>
    <name evidence="1" type="ORF">XJ32_01785</name>
</gene>
<organism evidence="1 2">
    <name type="scientific">Helicobacter bilis</name>
    <dbReference type="NCBI Taxonomy" id="37372"/>
    <lineage>
        <taxon>Bacteria</taxon>
        <taxon>Pseudomonadati</taxon>
        <taxon>Campylobacterota</taxon>
        <taxon>Epsilonproteobacteria</taxon>
        <taxon>Campylobacterales</taxon>
        <taxon>Helicobacteraceae</taxon>
        <taxon>Helicobacter</taxon>
    </lineage>
</organism>
<protein>
    <submittedName>
        <fullName evidence="1">Uncharacterized protein</fullName>
    </submittedName>
</protein>
<dbReference type="GeneID" id="60656120"/>
<evidence type="ECO:0000313" key="2">
    <source>
        <dbReference type="Proteomes" id="UP000188298"/>
    </source>
</evidence>
<sequence>MTKQLVNLVKIAKQQLDMQEKNLLRNQTLITRKYADIDSINTQIASIPMPSSGSFSAYQSQKDSIQAYLYEIHEIQRQIGILKEEQEYIKQQIRIAHLEHEKTLYLYNKAKDAQTLENNKQETKQLDEVTIMLHTRQKNSTNIE</sequence>
<reference evidence="1 2" key="1">
    <citation type="submission" date="2017-02" db="EMBL/GenBank/DDBJ databases">
        <title>Whole genome sequencing of Helicobacter bilis strain AAQJH.</title>
        <authorList>
            <person name="Conlan S."/>
            <person name="Thomas P.J."/>
            <person name="Mullikin J."/>
            <person name="Palmore T.N."/>
            <person name="Frank K.M."/>
            <person name="Segre J.A."/>
        </authorList>
    </citation>
    <scope>NUCLEOTIDE SEQUENCE [LARGE SCALE GENOMIC DNA]</scope>
    <source>
        <strain evidence="1 2">AAQJH</strain>
    </source>
</reference>
<proteinExistence type="predicted"/>
<accession>A0A1Q2LF60</accession>
<dbReference type="EMBL" id="CP019645">
    <property type="protein sequence ID" value="AQQ59046.1"/>
    <property type="molecule type" value="Genomic_DNA"/>
</dbReference>